<evidence type="ECO:0000313" key="8">
    <source>
        <dbReference type="EMBL" id="CAB3743351.1"/>
    </source>
</evidence>
<dbReference type="AlphaFoldDB" id="A0A6S7BUI7"/>
<proteinExistence type="inferred from homology"/>
<dbReference type="InterPro" id="IPR016147">
    <property type="entry name" value="Pili_assmbl_chaperone_N"/>
</dbReference>
<dbReference type="InterPro" id="IPR008962">
    <property type="entry name" value="PapD-like_sf"/>
</dbReference>
<gene>
    <name evidence="8" type="ORF">LMG3441_05982</name>
</gene>
<organism evidence="8 9">
    <name type="scientific">Achromobacter kerstersii</name>
    <dbReference type="NCBI Taxonomy" id="1353890"/>
    <lineage>
        <taxon>Bacteria</taxon>
        <taxon>Pseudomonadati</taxon>
        <taxon>Pseudomonadota</taxon>
        <taxon>Betaproteobacteria</taxon>
        <taxon>Burkholderiales</taxon>
        <taxon>Alcaligenaceae</taxon>
        <taxon>Achromobacter</taxon>
    </lineage>
</organism>
<name>A0A6S7BUI7_9BURK</name>
<evidence type="ECO:0000256" key="2">
    <source>
        <dbReference type="ARBA" id="ARBA00007399"/>
    </source>
</evidence>
<keyword evidence="4" id="KW-0574">Periplasm</keyword>
<dbReference type="Pfam" id="PF00345">
    <property type="entry name" value="PapD_N"/>
    <property type="match status" value="1"/>
</dbReference>
<dbReference type="InterPro" id="IPR050643">
    <property type="entry name" value="Periplasmic_pilus_chap"/>
</dbReference>
<evidence type="ECO:0000256" key="6">
    <source>
        <dbReference type="SAM" id="SignalP"/>
    </source>
</evidence>
<evidence type="ECO:0000259" key="7">
    <source>
        <dbReference type="Pfam" id="PF00345"/>
    </source>
</evidence>
<dbReference type="NCBIfam" id="NF007392">
    <property type="entry name" value="PRK09918.1"/>
    <property type="match status" value="1"/>
</dbReference>
<feature type="chain" id="PRO_5028855022" description="Pili assembly chaperone N-terminal domain-containing protein" evidence="6">
    <location>
        <begin position="28"/>
        <end position="238"/>
    </location>
</feature>
<dbReference type="PRINTS" id="PR00969">
    <property type="entry name" value="CHAPERONPILI"/>
</dbReference>
<dbReference type="GO" id="GO:0030288">
    <property type="term" value="C:outer membrane-bounded periplasmic space"/>
    <property type="evidence" value="ECO:0007669"/>
    <property type="project" value="InterPro"/>
</dbReference>
<evidence type="ECO:0000256" key="1">
    <source>
        <dbReference type="ARBA" id="ARBA00004418"/>
    </source>
</evidence>
<accession>A0A6S7BUI7</accession>
<dbReference type="SUPFAM" id="SSF49584">
    <property type="entry name" value="Periplasmic chaperone C-domain"/>
    <property type="match status" value="1"/>
</dbReference>
<dbReference type="Proteomes" id="UP000494269">
    <property type="component" value="Unassembled WGS sequence"/>
</dbReference>
<dbReference type="InterPro" id="IPR013783">
    <property type="entry name" value="Ig-like_fold"/>
</dbReference>
<dbReference type="InterPro" id="IPR036316">
    <property type="entry name" value="Pili_assmbl_chap_C_dom_sf"/>
</dbReference>
<evidence type="ECO:0000256" key="4">
    <source>
        <dbReference type="ARBA" id="ARBA00022764"/>
    </source>
</evidence>
<dbReference type="SUPFAM" id="SSF49354">
    <property type="entry name" value="PapD-like"/>
    <property type="match status" value="1"/>
</dbReference>
<comment type="subcellular location">
    <subcellularLocation>
        <location evidence="1">Periplasm</location>
    </subcellularLocation>
</comment>
<dbReference type="InterPro" id="IPR001829">
    <property type="entry name" value="Pili_assmbl_chaperone_bac"/>
</dbReference>
<dbReference type="RefSeq" id="WP_175171871.1">
    <property type="nucleotide sequence ID" value="NZ_CADIJQ010000017.1"/>
</dbReference>
<protein>
    <recommendedName>
        <fullName evidence="7">Pili assembly chaperone N-terminal domain-containing protein</fullName>
    </recommendedName>
</protein>
<reference evidence="8 9" key="1">
    <citation type="submission" date="2020-04" db="EMBL/GenBank/DDBJ databases">
        <authorList>
            <person name="De Canck E."/>
        </authorList>
    </citation>
    <scope>NUCLEOTIDE SEQUENCE [LARGE SCALE GENOMIC DNA]</scope>
    <source>
        <strain evidence="8 9">LMG 3441</strain>
    </source>
</reference>
<evidence type="ECO:0000313" key="9">
    <source>
        <dbReference type="Proteomes" id="UP000494269"/>
    </source>
</evidence>
<keyword evidence="5" id="KW-0143">Chaperone</keyword>
<evidence type="ECO:0000256" key="3">
    <source>
        <dbReference type="ARBA" id="ARBA00022729"/>
    </source>
</evidence>
<sequence>MNHLLKKRVYGTLLGASIALTCTTAAAAGMQPETSVVILNEADGEASINVKNTDGLASLLYSTIEDIPEDKDTLVVVTPPVARVEPGETQLIRVIRQTGEPSTTQRLKRIVFEGIPMRPNADGKSTVGVTVRQNLPLIVHPRGLERNREPWKLMKWDLSDGKLNVVNDSAYVVRMAQELKLKPSGKVVSLPKTYVLPGETLSIPAHGSTGDKTVTIQPATVYGYAVGPYDAPLALSAK</sequence>
<feature type="signal peptide" evidence="6">
    <location>
        <begin position="1"/>
        <end position="27"/>
    </location>
</feature>
<dbReference type="PANTHER" id="PTHR30251">
    <property type="entry name" value="PILUS ASSEMBLY CHAPERONE"/>
    <property type="match status" value="1"/>
</dbReference>
<dbReference type="GO" id="GO:0071555">
    <property type="term" value="P:cell wall organization"/>
    <property type="evidence" value="ECO:0007669"/>
    <property type="project" value="InterPro"/>
</dbReference>
<comment type="similarity">
    <text evidence="2">Belongs to the periplasmic pilus chaperone family.</text>
</comment>
<dbReference type="EMBL" id="CADIJQ010000017">
    <property type="protein sequence ID" value="CAB3743351.1"/>
    <property type="molecule type" value="Genomic_DNA"/>
</dbReference>
<keyword evidence="3 6" id="KW-0732">Signal</keyword>
<dbReference type="Gene3D" id="2.60.40.10">
    <property type="entry name" value="Immunoglobulins"/>
    <property type="match status" value="1"/>
</dbReference>
<feature type="domain" description="Pili assembly chaperone N-terminal" evidence="7">
    <location>
        <begin position="29"/>
        <end position="144"/>
    </location>
</feature>
<evidence type="ECO:0000256" key="5">
    <source>
        <dbReference type="ARBA" id="ARBA00023186"/>
    </source>
</evidence>
<keyword evidence="9" id="KW-1185">Reference proteome</keyword>
<dbReference type="PANTHER" id="PTHR30251:SF3">
    <property type="entry name" value="FIMBRIAL CHAPARONE PROTEIN"/>
    <property type="match status" value="1"/>
</dbReference>